<feature type="transmembrane region" description="Helical" evidence="1">
    <location>
        <begin position="137"/>
        <end position="157"/>
    </location>
</feature>
<evidence type="ECO:0000313" key="3">
    <source>
        <dbReference type="Proteomes" id="UP000287166"/>
    </source>
</evidence>
<dbReference type="EMBL" id="BFAD01000003">
    <property type="protein sequence ID" value="GBE81387.1"/>
    <property type="molecule type" value="Genomic_DNA"/>
</dbReference>
<keyword evidence="1" id="KW-0812">Transmembrane</keyword>
<feature type="transmembrane region" description="Helical" evidence="1">
    <location>
        <begin position="97"/>
        <end position="117"/>
    </location>
</feature>
<feature type="transmembrane region" description="Helical" evidence="1">
    <location>
        <begin position="185"/>
        <end position="205"/>
    </location>
</feature>
<protein>
    <submittedName>
        <fullName evidence="2">Uncharacterized protein</fullName>
    </submittedName>
</protein>
<dbReference type="OrthoDB" id="3232296at2759"/>
<evidence type="ECO:0000313" key="2">
    <source>
        <dbReference type="EMBL" id="GBE81387.1"/>
    </source>
</evidence>
<dbReference type="RefSeq" id="XP_027612300.1">
    <property type="nucleotide sequence ID" value="XM_027756499.1"/>
</dbReference>
<gene>
    <name evidence="2" type="ORF">SCP_0311160</name>
</gene>
<dbReference type="InParanoid" id="A0A401GGS5"/>
<proteinExistence type="predicted"/>
<keyword evidence="1" id="KW-1133">Transmembrane helix</keyword>
<keyword evidence="3" id="KW-1185">Reference proteome</keyword>
<comment type="caution">
    <text evidence="2">The sequence shown here is derived from an EMBL/GenBank/DDBJ whole genome shotgun (WGS) entry which is preliminary data.</text>
</comment>
<reference evidence="2 3" key="1">
    <citation type="journal article" date="2018" name="Sci. Rep.">
        <title>Genome sequence of the cauliflower mushroom Sparassis crispa (Hanabiratake) and its association with beneficial usage.</title>
        <authorList>
            <person name="Kiyama R."/>
            <person name="Furutani Y."/>
            <person name="Kawaguchi K."/>
            <person name="Nakanishi T."/>
        </authorList>
    </citation>
    <scope>NUCLEOTIDE SEQUENCE [LARGE SCALE GENOMIC DNA]</scope>
</reference>
<keyword evidence="1" id="KW-0472">Membrane</keyword>
<dbReference type="Proteomes" id="UP000287166">
    <property type="component" value="Unassembled WGS sequence"/>
</dbReference>
<dbReference type="STRING" id="139825.A0A401GGS5"/>
<accession>A0A401GGS5</accession>
<sequence>MTYPSILRKRITAEQLGSTALPNLAIWLFFQIAAGHILLPLLVATYLRSRSLRRRATLISLCCSWILTGIFSSLLFYKGTQLGSEPSKGICVTQTALLGSVPPMTSLALLVLVYNVASQSSERTLGVDPNRGRIRTAALCITPYLTFAVFVAVGAHLGSDHEDRVDRAQRFFFCSVDWTPYNNAAFSFALTASILAAALQSCNLFDLWRRKDVLSTEHEATTDFQFSVRITVFTWYNLLSAILNLVSLQHLDTAFPDIFSASVGMALFIIFGTERDIIRSWRFWRRESGSTRPEQPIKPNLTPTSPSFDLDLLKRTDSDVSEKARLEALHAYYAARVRGLGVDVQIIAKPEDAFLAQRDSGVVMQEDYGLPEMSSPIWRF</sequence>
<feature type="transmembrane region" description="Helical" evidence="1">
    <location>
        <begin position="226"/>
        <end position="246"/>
    </location>
</feature>
<evidence type="ECO:0000256" key="1">
    <source>
        <dbReference type="SAM" id="Phobius"/>
    </source>
</evidence>
<feature type="transmembrane region" description="Helical" evidence="1">
    <location>
        <begin position="24"/>
        <end position="44"/>
    </location>
</feature>
<name>A0A401GGS5_9APHY</name>
<feature type="transmembrane region" description="Helical" evidence="1">
    <location>
        <begin position="258"/>
        <end position="278"/>
    </location>
</feature>
<dbReference type="AlphaFoldDB" id="A0A401GGS5"/>
<organism evidence="2 3">
    <name type="scientific">Sparassis crispa</name>
    <dbReference type="NCBI Taxonomy" id="139825"/>
    <lineage>
        <taxon>Eukaryota</taxon>
        <taxon>Fungi</taxon>
        <taxon>Dikarya</taxon>
        <taxon>Basidiomycota</taxon>
        <taxon>Agaricomycotina</taxon>
        <taxon>Agaricomycetes</taxon>
        <taxon>Polyporales</taxon>
        <taxon>Sparassidaceae</taxon>
        <taxon>Sparassis</taxon>
    </lineage>
</organism>
<feature type="transmembrane region" description="Helical" evidence="1">
    <location>
        <begin position="56"/>
        <end position="77"/>
    </location>
</feature>
<dbReference type="GeneID" id="38778304"/>